<organism evidence="1 2">
    <name type="scientific">Aceticella autotrophica</name>
    <dbReference type="NCBI Taxonomy" id="2755338"/>
    <lineage>
        <taxon>Bacteria</taxon>
        <taxon>Bacillati</taxon>
        <taxon>Bacillota</taxon>
        <taxon>Clostridia</taxon>
        <taxon>Thermoanaerobacterales</taxon>
        <taxon>Thermoanaerobacteraceae</taxon>
        <taxon>Aceticella</taxon>
    </lineage>
</organism>
<name>A0A975AVT5_9THEO</name>
<dbReference type="NCBIfam" id="NF046065">
    <property type="entry name" value="MtxRegRemB"/>
    <property type="match status" value="1"/>
</dbReference>
<keyword evidence="2" id="KW-1185">Reference proteome</keyword>
<reference evidence="1" key="1">
    <citation type="submission" date="2020-08" db="EMBL/GenBank/DDBJ databases">
        <title>Genomic insights into the carbon and energy metabolism of the first obligate autotrophic acetogenic bacterium Aceticella autotrophica gen. nov., sp. nov.</title>
        <authorList>
            <person name="Toshchakov S.V."/>
            <person name="Elcheninov A.G."/>
            <person name="Kublanov I.V."/>
            <person name="Frolov E.N."/>
            <person name="Lebedinsky A.V."/>
        </authorList>
    </citation>
    <scope>NUCLEOTIDE SEQUENCE</scope>
    <source>
        <strain evidence="1">3443-3Ac</strain>
    </source>
</reference>
<evidence type="ECO:0000313" key="2">
    <source>
        <dbReference type="Proteomes" id="UP000671913"/>
    </source>
</evidence>
<proteinExistence type="predicted"/>
<evidence type="ECO:0000313" key="1">
    <source>
        <dbReference type="EMBL" id="QSZ27374.1"/>
    </source>
</evidence>
<accession>A0A975AVT5</accession>
<dbReference type="RefSeq" id="WP_284680068.1">
    <property type="nucleotide sequence ID" value="NZ_CP060096.1"/>
</dbReference>
<gene>
    <name evidence="1" type="ORF">ACETAC_00025</name>
</gene>
<sequence length="85" mass="9658">MYVHLGGNVVIPGSDIIAIIDINFKEIPDDTLQFLKISDEEGFIVNISEEKPKSFIITEKNKKSVIYLSPVSSYTISKRMRKQIN</sequence>
<protein>
    <submittedName>
        <fullName evidence="1">DUF370 domain-containing protein</fullName>
    </submittedName>
</protein>
<dbReference type="InterPro" id="IPR007169">
    <property type="entry name" value="RemA-like"/>
</dbReference>
<dbReference type="EMBL" id="CP060096">
    <property type="protein sequence ID" value="QSZ27374.1"/>
    <property type="molecule type" value="Genomic_DNA"/>
</dbReference>
<dbReference type="KEGG" id="aaut:ACETAC_00025"/>
<dbReference type="Pfam" id="PF04025">
    <property type="entry name" value="RemA-like"/>
    <property type="match status" value="1"/>
</dbReference>
<dbReference type="Proteomes" id="UP000671913">
    <property type="component" value="Chromosome"/>
</dbReference>
<dbReference type="AlphaFoldDB" id="A0A975AVT5"/>